<keyword evidence="2" id="KW-1185">Reference proteome</keyword>
<dbReference type="AlphaFoldDB" id="A0A914VXU4"/>
<sequence>MVGAPNNAFNNDINGGRNVTGLVNGENVTIVQGDLIVNRKDPPSPPPNTEDGHSKRISKTPPSSPTINPPATATRHKIMET</sequence>
<name>A0A914VXU4_9BILA</name>
<feature type="region of interest" description="Disordered" evidence="1">
    <location>
        <begin position="33"/>
        <end position="81"/>
    </location>
</feature>
<accession>A0A914VXU4</accession>
<dbReference type="Proteomes" id="UP000887566">
    <property type="component" value="Unplaced"/>
</dbReference>
<protein>
    <submittedName>
        <fullName evidence="3">Uncharacterized protein</fullName>
    </submittedName>
</protein>
<evidence type="ECO:0000313" key="2">
    <source>
        <dbReference type="Proteomes" id="UP000887566"/>
    </source>
</evidence>
<evidence type="ECO:0000256" key="1">
    <source>
        <dbReference type="SAM" id="MobiDB-lite"/>
    </source>
</evidence>
<evidence type="ECO:0000313" key="3">
    <source>
        <dbReference type="WBParaSite" id="PSAMB.scaffold2609size22274.g18497.t1"/>
    </source>
</evidence>
<feature type="region of interest" description="Disordered" evidence="1">
    <location>
        <begin position="1"/>
        <end position="21"/>
    </location>
</feature>
<dbReference type="WBParaSite" id="PSAMB.scaffold2609size22274.g18497.t1">
    <property type="protein sequence ID" value="PSAMB.scaffold2609size22274.g18497.t1"/>
    <property type="gene ID" value="PSAMB.scaffold2609size22274.g18497"/>
</dbReference>
<organism evidence="2 3">
    <name type="scientific">Plectus sambesii</name>
    <dbReference type="NCBI Taxonomy" id="2011161"/>
    <lineage>
        <taxon>Eukaryota</taxon>
        <taxon>Metazoa</taxon>
        <taxon>Ecdysozoa</taxon>
        <taxon>Nematoda</taxon>
        <taxon>Chromadorea</taxon>
        <taxon>Plectida</taxon>
        <taxon>Plectina</taxon>
        <taxon>Plectoidea</taxon>
        <taxon>Plectidae</taxon>
        <taxon>Plectus</taxon>
    </lineage>
</organism>
<reference evidence="3" key="1">
    <citation type="submission" date="2022-11" db="UniProtKB">
        <authorList>
            <consortium name="WormBaseParasite"/>
        </authorList>
    </citation>
    <scope>IDENTIFICATION</scope>
</reference>
<proteinExistence type="predicted"/>